<dbReference type="EMBL" id="PQVF01000002">
    <property type="protein sequence ID" value="POY38411.1"/>
    <property type="molecule type" value="Genomic_DNA"/>
</dbReference>
<dbReference type="CDD" id="cd06588">
    <property type="entry name" value="PhnB_like"/>
    <property type="match status" value="1"/>
</dbReference>
<comment type="caution">
    <text evidence="2">The sequence shown here is derived from an EMBL/GenBank/DDBJ whole genome shotgun (WGS) entry which is preliminary data.</text>
</comment>
<dbReference type="PANTHER" id="PTHR33990:SF1">
    <property type="entry name" value="PROTEIN YJDN"/>
    <property type="match status" value="1"/>
</dbReference>
<reference evidence="2 3" key="1">
    <citation type="submission" date="2018-01" db="EMBL/GenBank/DDBJ databases">
        <authorList>
            <person name="Gaut B.S."/>
            <person name="Morton B.R."/>
            <person name="Clegg M.T."/>
            <person name="Duvall M.R."/>
        </authorList>
    </citation>
    <scope>NUCLEOTIDE SEQUENCE [LARGE SCALE GENOMIC DNA]</scope>
    <source>
        <strain evidence="2 3">HR-AV</strain>
    </source>
</reference>
<evidence type="ECO:0000259" key="1">
    <source>
        <dbReference type="Pfam" id="PF00903"/>
    </source>
</evidence>
<dbReference type="AlphaFoldDB" id="A0A2S5A740"/>
<dbReference type="Pfam" id="PF00903">
    <property type="entry name" value="Glyoxalase"/>
    <property type="match status" value="1"/>
</dbReference>
<dbReference type="SUPFAM" id="SSF54593">
    <property type="entry name" value="Glyoxalase/Bleomycin resistance protein/Dihydroxybiphenyl dioxygenase"/>
    <property type="match status" value="1"/>
</dbReference>
<keyword evidence="3" id="KW-1185">Reference proteome</keyword>
<dbReference type="RefSeq" id="WP_103787646.1">
    <property type="nucleotide sequence ID" value="NZ_PQVF01000002.1"/>
</dbReference>
<accession>A0A2S5A740</accession>
<organism evidence="2 3">
    <name type="scientific">Solitalea longa</name>
    <dbReference type="NCBI Taxonomy" id="2079460"/>
    <lineage>
        <taxon>Bacteria</taxon>
        <taxon>Pseudomonadati</taxon>
        <taxon>Bacteroidota</taxon>
        <taxon>Sphingobacteriia</taxon>
        <taxon>Sphingobacteriales</taxon>
        <taxon>Sphingobacteriaceae</taxon>
        <taxon>Solitalea</taxon>
    </lineage>
</organism>
<dbReference type="OrthoDB" id="9795306at2"/>
<evidence type="ECO:0000313" key="3">
    <source>
        <dbReference type="Proteomes" id="UP000236893"/>
    </source>
</evidence>
<name>A0A2S5A740_9SPHI</name>
<dbReference type="Gene3D" id="3.10.180.10">
    <property type="entry name" value="2,3-Dihydroxybiphenyl 1,2-Dioxygenase, domain 1"/>
    <property type="match status" value="1"/>
</dbReference>
<gene>
    <name evidence="2" type="ORF">C3K47_03150</name>
</gene>
<dbReference type="InterPro" id="IPR004360">
    <property type="entry name" value="Glyas_Fos-R_dOase_dom"/>
</dbReference>
<evidence type="ECO:0000313" key="2">
    <source>
        <dbReference type="EMBL" id="POY38411.1"/>
    </source>
</evidence>
<dbReference type="Proteomes" id="UP000236893">
    <property type="component" value="Unassembled WGS sequence"/>
</dbReference>
<feature type="domain" description="Glyoxalase/fosfomycin resistance/dioxygenase" evidence="1">
    <location>
        <begin position="5"/>
        <end position="139"/>
    </location>
</feature>
<dbReference type="InterPro" id="IPR029068">
    <property type="entry name" value="Glyas_Bleomycin-R_OHBP_Dase"/>
</dbReference>
<sequence length="147" mass="15770">MATTINPYLTFEGKCEEAFNFYKSVFGGDFAFVGRFKDMPPQEGMPPMPAGSDDLLMHISLPIGGGSVLMGSDTCQGFGPPVTVGNNITISISADSKESADRLFKGLSAEGTVAMPMGDTFWGSYFGMFTDKFGINWMVGFDKNSPS</sequence>
<proteinExistence type="predicted"/>
<dbReference type="PANTHER" id="PTHR33990">
    <property type="entry name" value="PROTEIN YJDN-RELATED"/>
    <property type="match status" value="1"/>
</dbReference>
<protein>
    <submittedName>
        <fullName evidence="2">VOC family protein</fullName>
    </submittedName>
</protein>
<dbReference type="InterPro" id="IPR028973">
    <property type="entry name" value="PhnB-like"/>
</dbReference>